<dbReference type="Pfam" id="PF09965">
    <property type="entry name" value="DUF2199"/>
    <property type="match status" value="1"/>
</dbReference>
<dbReference type="RefSeq" id="WP_270029291.1">
    <property type="nucleotide sequence ID" value="NZ_JAPDDP010000088.1"/>
</dbReference>
<proteinExistence type="predicted"/>
<protein>
    <submittedName>
        <fullName evidence="1">DUF2199 domain-containing protein</fullName>
    </submittedName>
</protein>
<dbReference type="InterPro" id="IPR018697">
    <property type="entry name" value="DUF2199"/>
</dbReference>
<evidence type="ECO:0000313" key="1">
    <source>
        <dbReference type="EMBL" id="MDA0184832.1"/>
    </source>
</evidence>
<gene>
    <name evidence="1" type="ORF">OJ997_31305</name>
</gene>
<name>A0A9X3SJ41_9ACTN</name>
<comment type="caution">
    <text evidence="1">The sequence shown here is derived from an EMBL/GenBank/DDBJ whole genome shotgun (WGS) entry which is preliminary data.</text>
</comment>
<dbReference type="EMBL" id="JAPDDP010000088">
    <property type="protein sequence ID" value="MDA0184832.1"/>
    <property type="molecule type" value="Genomic_DNA"/>
</dbReference>
<evidence type="ECO:0000313" key="2">
    <source>
        <dbReference type="Proteomes" id="UP001147653"/>
    </source>
</evidence>
<organism evidence="1 2">
    <name type="scientific">Solirubrobacter phytolaccae</name>
    <dbReference type="NCBI Taxonomy" id="1404360"/>
    <lineage>
        <taxon>Bacteria</taxon>
        <taxon>Bacillati</taxon>
        <taxon>Actinomycetota</taxon>
        <taxon>Thermoleophilia</taxon>
        <taxon>Solirubrobacterales</taxon>
        <taxon>Solirubrobacteraceae</taxon>
        <taxon>Solirubrobacter</taxon>
    </lineage>
</organism>
<accession>A0A9X3SJ41</accession>
<reference evidence="1" key="1">
    <citation type="submission" date="2022-10" db="EMBL/GenBank/DDBJ databases">
        <title>The WGS of Solirubrobacter phytolaccae KCTC 29190.</title>
        <authorList>
            <person name="Jiang Z."/>
        </authorList>
    </citation>
    <scope>NUCLEOTIDE SEQUENCE</scope>
    <source>
        <strain evidence="1">KCTC 29190</strain>
    </source>
</reference>
<dbReference type="Proteomes" id="UP001147653">
    <property type="component" value="Unassembled WGS sequence"/>
</dbReference>
<keyword evidence="2" id="KW-1185">Reference proteome</keyword>
<sequence length="141" mass="15827">MPPPDAWTPDLEDDPESELEADRCVVRGQEFFIRGVVRLPVLDGDDDLDLRVWVSVGADDFERAVDLWDVPGRETEPPYFGWLTTELPAYTRSTLHLKTRVLTRPPGVPSLIVLEPSDHPLAVEQREGITEARAEAIAARL</sequence>
<dbReference type="AlphaFoldDB" id="A0A9X3SJ41"/>